<dbReference type="PANTHER" id="PTHR30480:SF13">
    <property type="entry name" value="BETA-HEXOSAMINIDASE"/>
    <property type="match status" value="1"/>
</dbReference>
<sequence length="332" mass="35429">MTGAAILGCAGPVLGPQEAAFFREAAPWGFILFARNVQTPDQIRRLTDDLRDAVGRDAPILIDQEGGRVQRLRAPRWREWPAPLTHVRQARDGARAMWLRYRLIAAELRAVGVDVNCAPMADIAFAETHAFLRDRCYGETVGQVVAAARAVADGLLAGGVLPVLKHIPGHGRATADSHLDLPRVDTAQEVLQAEDFAAFRALNDLPMAMTAHIVYSAFDAAPATCSGPMMQVIRGDIGFAGLIMSDDVSMQALSGTIGERSAAARAAGCDVVLHCNGDMAEMAEVVRHAGQLDADGSRRAEAALAQRVTPAAVDLDALEEELAALMGEQDHV</sequence>
<comment type="similarity">
    <text evidence="2">Belongs to the glycosyl hydrolase 3 family.</text>
</comment>
<accession>A0ABW4S8E9</accession>
<keyword evidence="4 7" id="KW-0378">Hydrolase</keyword>
<name>A0ABW4S8E9_9RHOB</name>
<dbReference type="SUPFAM" id="SSF51445">
    <property type="entry name" value="(Trans)glycosidases"/>
    <property type="match status" value="1"/>
</dbReference>
<evidence type="ECO:0000256" key="4">
    <source>
        <dbReference type="ARBA" id="ARBA00022801"/>
    </source>
</evidence>
<gene>
    <name evidence="7" type="primary">nagZ</name>
    <name evidence="7" type="ORF">ACFSGJ_16700</name>
</gene>
<evidence type="ECO:0000256" key="1">
    <source>
        <dbReference type="ARBA" id="ARBA00001231"/>
    </source>
</evidence>
<dbReference type="PANTHER" id="PTHR30480">
    <property type="entry name" value="BETA-HEXOSAMINIDASE-RELATED"/>
    <property type="match status" value="1"/>
</dbReference>
<evidence type="ECO:0000256" key="3">
    <source>
        <dbReference type="ARBA" id="ARBA00012663"/>
    </source>
</evidence>
<keyword evidence="8" id="KW-1185">Reference proteome</keyword>
<evidence type="ECO:0000259" key="6">
    <source>
        <dbReference type="Pfam" id="PF00933"/>
    </source>
</evidence>
<dbReference type="InterPro" id="IPR001764">
    <property type="entry name" value="Glyco_hydro_3_N"/>
</dbReference>
<dbReference type="InterPro" id="IPR036962">
    <property type="entry name" value="Glyco_hydro_3_N_sf"/>
</dbReference>
<dbReference type="PROSITE" id="PS00775">
    <property type="entry name" value="GLYCOSYL_HYDROL_F3"/>
    <property type="match status" value="1"/>
</dbReference>
<feature type="domain" description="Glycoside hydrolase family 3 N-terminal" evidence="6">
    <location>
        <begin position="29"/>
        <end position="289"/>
    </location>
</feature>
<reference evidence="8" key="1">
    <citation type="journal article" date="2019" name="Int. J. Syst. Evol. Microbiol.">
        <title>The Global Catalogue of Microorganisms (GCM) 10K type strain sequencing project: providing services to taxonomists for standard genome sequencing and annotation.</title>
        <authorList>
            <consortium name="The Broad Institute Genomics Platform"/>
            <consortium name="The Broad Institute Genome Sequencing Center for Infectious Disease"/>
            <person name="Wu L."/>
            <person name="Ma J."/>
        </authorList>
    </citation>
    <scope>NUCLEOTIDE SEQUENCE [LARGE SCALE GENOMIC DNA]</scope>
    <source>
        <strain evidence="8">CGMCC 4.7242</strain>
    </source>
</reference>
<proteinExistence type="inferred from homology"/>
<keyword evidence="5 7" id="KW-0326">Glycosidase</keyword>
<dbReference type="InterPro" id="IPR017853">
    <property type="entry name" value="GH"/>
</dbReference>
<evidence type="ECO:0000313" key="7">
    <source>
        <dbReference type="EMBL" id="MFD1913855.1"/>
    </source>
</evidence>
<dbReference type="Pfam" id="PF00933">
    <property type="entry name" value="Glyco_hydro_3"/>
    <property type="match status" value="1"/>
</dbReference>
<evidence type="ECO:0000313" key="8">
    <source>
        <dbReference type="Proteomes" id="UP001597353"/>
    </source>
</evidence>
<dbReference type="GO" id="GO:0004563">
    <property type="term" value="F:beta-N-acetylhexosaminidase activity"/>
    <property type="evidence" value="ECO:0007669"/>
    <property type="project" value="UniProtKB-EC"/>
</dbReference>
<dbReference type="Proteomes" id="UP001597353">
    <property type="component" value="Unassembled WGS sequence"/>
</dbReference>
<evidence type="ECO:0000256" key="2">
    <source>
        <dbReference type="ARBA" id="ARBA00005336"/>
    </source>
</evidence>
<dbReference type="NCBIfam" id="NF003740">
    <property type="entry name" value="PRK05337.1"/>
    <property type="match status" value="1"/>
</dbReference>
<dbReference type="Gene3D" id="3.20.20.300">
    <property type="entry name" value="Glycoside hydrolase, family 3, N-terminal domain"/>
    <property type="match status" value="1"/>
</dbReference>
<dbReference type="EC" id="3.2.1.52" evidence="3"/>
<dbReference type="EMBL" id="JBHUGH010000013">
    <property type="protein sequence ID" value="MFD1913855.1"/>
    <property type="molecule type" value="Genomic_DNA"/>
</dbReference>
<comment type="catalytic activity">
    <reaction evidence="1">
        <text>Hydrolysis of terminal non-reducing N-acetyl-D-hexosamine residues in N-acetyl-beta-D-hexosaminides.</text>
        <dbReference type="EC" id="3.2.1.52"/>
    </reaction>
</comment>
<protein>
    <recommendedName>
        <fullName evidence="3">beta-N-acetylhexosaminidase</fullName>
        <ecNumber evidence="3">3.2.1.52</ecNumber>
    </recommendedName>
</protein>
<dbReference type="RefSeq" id="WP_390264423.1">
    <property type="nucleotide sequence ID" value="NZ_JBHUGH010000013.1"/>
</dbReference>
<evidence type="ECO:0000256" key="5">
    <source>
        <dbReference type="ARBA" id="ARBA00023295"/>
    </source>
</evidence>
<organism evidence="7 8">
    <name type="scientific">Halodurantibacterium flavum</name>
    <dbReference type="NCBI Taxonomy" id="1382802"/>
    <lineage>
        <taxon>Bacteria</taxon>
        <taxon>Pseudomonadati</taxon>
        <taxon>Pseudomonadota</taxon>
        <taxon>Alphaproteobacteria</taxon>
        <taxon>Rhodobacterales</taxon>
        <taxon>Paracoccaceae</taxon>
        <taxon>Halodurantibacterium</taxon>
    </lineage>
</organism>
<dbReference type="InterPro" id="IPR019800">
    <property type="entry name" value="Glyco_hydro_3_AS"/>
</dbReference>
<dbReference type="InterPro" id="IPR050226">
    <property type="entry name" value="NagZ_Beta-hexosaminidase"/>
</dbReference>
<comment type="caution">
    <text evidence="7">The sequence shown here is derived from an EMBL/GenBank/DDBJ whole genome shotgun (WGS) entry which is preliminary data.</text>
</comment>